<proteinExistence type="predicted"/>
<evidence type="ECO:0000313" key="1">
    <source>
        <dbReference type="EMBL" id="TQV83803.1"/>
    </source>
</evidence>
<name>A0A545U312_9PROT</name>
<accession>A0A545U312</accession>
<protein>
    <submittedName>
        <fullName evidence="1">Uncharacterized protein</fullName>
    </submittedName>
</protein>
<comment type="caution">
    <text evidence="1">The sequence shown here is derived from an EMBL/GenBank/DDBJ whole genome shotgun (WGS) entry which is preliminary data.</text>
</comment>
<reference evidence="1 2" key="1">
    <citation type="submission" date="2019-06" db="EMBL/GenBank/DDBJ databases">
        <title>Whole genome sequence for Rhodospirillaceae sp. R148.</title>
        <authorList>
            <person name="Wang G."/>
        </authorList>
    </citation>
    <scope>NUCLEOTIDE SEQUENCE [LARGE SCALE GENOMIC DNA]</scope>
    <source>
        <strain evidence="1 2">R148</strain>
    </source>
</reference>
<dbReference type="RefSeq" id="WP_142895038.1">
    <property type="nucleotide sequence ID" value="NZ_ML660052.1"/>
</dbReference>
<organism evidence="1 2">
    <name type="scientific">Denitrobaculum tricleocarpae</name>
    <dbReference type="NCBI Taxonomy" id="2591009"/>
    <lineage>
        <taxon>Bacteria</taxon>
        <taxon>Pseudomonadati</taxon>
        <taxon>Pseudomonadota</taxon>
        <taxon>Alphaproteobacteria</taxon>
        <taxon>Rhodospirillales</taxon>
        <taxon>Rhodospirillaceae</taxon>
        <taxon>Denitrobaculum</taxon>
    </lineage>
</organism>
<sequence length="206" mass="22972">MTGMTHLPPPDSLERLFQSLALLDAIMSPEWEYRYYSFDAHWGPGETMGSMRNGSGDSLFALFNDHGCFLKGFSHEHQADHLGAEAFYKHVPEDFAVGVVEPAFSPNNVTFCYWRRRNDGEWNDSGVELSKGDDPDGSAFLLLGLDGKPETYQAFACEYYEAEVPLDPVAAIFAHGRLTEDIVRALNPEISIERLQADIAEIGYGV</sequence>
<dbReference type="OrthoDB" id="361945at2"/>
<evidence type="ECO:0000313" key="2">
    <source>
        <dbReference type="Proteomes" id="UP000315252"/>
    </source>
</evidence>
<gene>
    <name evidence="1" type="ORF">FKG95_04275</name>
</gene>
<dbReference type="AlphaFoldDB" id="A0A545U312"/>
<dbReference type="EMBL" id="VHSH01000001">
    <property type="protein sequence ID" value="TQV83803.1"/>
    <property type="molecule type" value="Genomic_DNA"/>
</dbReference>
<keyword evidence="2" id="KW-1185">Reference proteome</keyword>
<dbReference type="Proteomes" id="UP000315252">
    <property type="component" value="Unassembled WGS sequence"/>
</dbReference>